<sequence length="98" mass="10895">MVGSGTPAEMILSFTQDILLGRLPDLPKVMAVRHTLQQSLDVYQPLQADLTQRMAETENMDGEVRDALMLQLVGRRAEAEAEEEWDQMSVPAESGCYA</sequence>
<proteinExistence type="predicted"/>
<evidence type="ECO:0000313" key="1">
    <source>
        <dbReference type="EMBL" id="GFH08656.1"/>
    </source>
</evidence>
<gene>
    <name evidence="1" type="ORF">HaLaN_03649</name>
</gene>
<reference evidence="1 2" key="1">
    <citation type="submission" date="2020-02" db="EMBL/GenBank/DDBJ databases">
        <title>Draft genome sequence of Haematococcus lacustris strain NIES-144.</title>
        <authorList>
            <person name="Morimoto D."/>
            <person name="Nakagawa S."/>
            <person name="Yoshida T."/>
            <person name="Sawayama S."/>
        </authorList>
    </citation>
    <scope>NUCLEOTIDE SEQUENCE [LARGE SCALE GENOMIC DNA]</scope>
    <source>
        <strain evidence="1 2">NIES-144</strain>
    </source>
</reference>
<feature type="non-terminal residue" evidence="1">
    <location>
        <position position="1"/>
    </location>
</feature>
<feature type="non-terminal residue" evidence="1">
    <location>
        <position position="98"/>
    </location>
</feature>
<name>A0A699YP24_HAELA</name>
<protein>
    <submittedName>
        <fullName evidence="1">PDEase domain-containing protein</fullName>
    </submittedName>
</protein>
<evidence type="ECO:0000313" key="2">
    <source>
        <dbReference type="Proteomes" id="UP000485058"/>
    </source>
</evidence>
<dbReference type="Proteomes" id="UP000485058">
    <property type="component" value="Unassembled WGS sequence"/>
</dbReference>
<accession>A0A699YP24</accession>
<dbReference type="EMBL" id="BLLF01000175">
    <property type="protein sequence ID" value="GFH08656.1"/>
    <property type="molecule type" value="Genomic_DNA"/>
</dbReference>
<keyword evidence="2" id="KW-1185">Reference proteome</keyword>
<comment type="caution">
    <text evidence="1">The sequence shown here is derived from an EMBL/GenBank/DDBJ whole genome shotgun (WGS) entry which is preliminary data.</text>
</comment>
<dbReference type="AlphaFoldDB" id="A0A699YP24"/>
<organism evidence="1 2">
    <name type="scientific">Haematococcus lacustris</name>
    <name type="common">Green alga</name>
    <name type="synonym">Haematococcus pluvialis</name>
    <dbReference type="NCBI Taxonomy" id="44745"/>
    <lineage>
        <taxon>Eukaryota</taxon>
        <taxon>Viridiplantae</taxon>
        <taxon>Chlorophyta</taxon>
        <taxon>core chlorophytes</taxon>
        <taxon>Chlorophyceae</taxon>
        <taxon>CS clade</taxon>
        <taxon>Chlamydomonadales</taxon>
        <taxon>Haematococcaceae</taxon>
        <taxon>Haematococcus</taxon>
    </lineage>
</organism>